<reference evidence="4 5" key="1">
    <citation type="journal article" date="2020" name="IScience">
        <title>Genome Sequencing of the Endangered Kingdonia uniflora (Circaeasteraceae, Ranunculales) Reveals Potential Mechanisms of Evolutionary Specialization.</title>
        <authorList>
            <person name="Sun Y."/>
            <person name="Deng T."/>
            <person name="Zhang A."/>
            <person name="Moore M.J."/>
            <person name="Landis J.B."/>
            <person name="Lin N."/>
            <person name="Zhang H."/>
            <person name="Zhang X."/>
            <person name="Huang J."/>
            <person name="Zhang X."/>
            <person name="Sun H."/>
            <person name="Wang H."/>
        </authorList>
    </citation>
    <scope>NUCLEOTIDE SEQUENCE [LARGE SCALE GENOMIC DNA]</scope>
    <source>
        <strain evidence="4">TB1705</strain>
        <tissue evidence="4">Leaf</tissue>
    </source>
</reference>
<keyword evidence="2" id="KW-0862">Zinc</keyword>
<evidence type="ECO:0000256" key="1">
    <source>
        <dbReference type="ARBA" id="ARBA00022723"/>
    </source>
</evidence>
<dbReference type="GO" id="GO:0046872">
    <property type="term" value="F:metal ion binding"/>
    <property type="evidence" value="ECO:0007669"/>
    <property type="project" value="UniProtKB-KW"/>
</dbReference>
<evidence type="ECO:0000313" key="5">
    <source>
        <dbReference type="Proteomes" id="UP000541444"/>
    </source>
</evidence>
<evidence type="ECO:0008006" key="6">
    <source>
        <dbReference type="Google" id="ProtNLM"/>
    </source>
</evidence>
<comment type="caution">
    <text evidence="4">The sequence shown here is derived from an EMBL/GenBank/DDBJ whole genome shotgun (WGS) entry which is preliminary data.</text>
</comment>
<evidence type="ECO:0000313" key="4">
    <source>
        <dbReference type="EMBL" id="KAF6168211.1"/>
    </source>
</evidence>
<keyword evidence="1" id="KW-0479">Metal-binding</keyword>
<organism evidence="4 5">
    <name type="scientific">Kingdonia uniflora</name>
    <dbReference type="NCBI Taxonomy" id="39325"/>
    <lineage>
        <taxon>Eukaryota</taxon>
        <taxon>Viridiplantae</taxon>
        <taxon>Streptophyta</taxon>
        <taxon>Embryophyta</taxon>
        <taxon>Tracheophyta</taxon>
        <taxon>Spermatophyta</taxon>
        <taxon>Magnoliopsida</taxon>
        <taxon>Ranunculales</taxon>
        <taxon>Circaeasteraceae</taxon>
        <taxon>Kingdonia</taxon>
    </lineage>
</organism>
<feature type="non-terminal residue" evidence="4">
    <location>
        <position position="1"/>
    </location>
</feature>
<dbReference type="PANTHER" id="PTHR42683">
    <property type="entry name" value="ALDEHYDE REDUCTASE"/>
    <property type="match status" value="1"/>
</dbReference>
<keyword evidence="3" id="KW-0560">Oxidoreductase</keyword>
<keyword evidence="5" id="KW-1185">Reference proteome</keyword>
<dbReference type="OrthoDB" id="1879366at2759"/>
<dbReference type="Gene3D" id="3.90.180.10">
    <property type="entry name" value="Medium-chain alcohol dehydrogenases, catalytic domain"/>
    <property type="match status" value="1"/>
</dbReference>
<dbReference type="InterPro" id="IPR047109">
    <property type="entry name" value="CAD-like"/>
</dbReference>
<sequence>HGKYNENFLGWAARDTSSVRSPYKINRRDTRPDDVSLTITYCGICYANVTWAKNIPRSTIYPG</sequence>
<feature type="non-terminal residue" evidence="4">
    <location>
        <position position="63"/>
    </location>
</feature>
<gene>
    <name evidence="4" type="ORF">GIB67_011596</name>
</gene>
<accession>A0A7J7NLV5</accession>
<protein>
    <recommendedName>
        <fullName evidence="6">Alcohol dehydrogenase</fullName>
    </recommendedName>
</protein>
<evidence type="ECO:0000256" key="3">
    <source>
        <dbReference type="ARBA" id="ARBA00023002"/>
    </source>
</evidence>
<proteinExistence type="predicted"/>
<name>A0A7J7NLV5_9MAGN</name>
<evidence type="ECO:0000256" key="2">
    <source>
        <dbReference type="ARBA" id="ARBA00022833"/>
    </source>
</evidence>
<dbReference type="EMBL" id="JACGCM010000704">
    <property type="protein sequence ID" value="KAF6168211.1"/>
    <property type="molecule type" value="Genomic_DNA"/>
</dbReference>
<dbReference type="AlphaFoldDB" id="A0A7J7NLV5"/>
<dbReference type="GO" id="GO:0016616">
    <property type="term" value="F:oxidoreductase activity, acting on the CH-OH group of donors, NAD or NADP as acceptor"/>
    <property type="evidence" value="ECO:0007669"/>
    <property type="project" value="InterPro"/>
</dbReference>
<dbReference type="Proteomes" id="UP000541444">
    <property type="component" value="Unassembled WGS sequence"/>
</dbReference>